<accession>A0AC61S1H2</accession>
<proteinExistence type="predicted"/>
<keyword evidence="2" id="KW-1185">Reference proteome</keyword>
<reference evidence="1" key="1">
    <citation type="submission" date="2019-04" db="EMBL/GenBank/DDBJ databases">
        <title>Microbes associate with the intestines of laboratory mice.</title>
        <authorList>
            <person name="Navarre W."/>
            <person name="Wong E."/>
            <person name="Huang K."/>
            <person name="Tropini C."/>
            <person name="Ng K."/>
            <person name="Yu B."/>
        </authorList>
    </citation>
    <scope>NUCLEOTIDE SEQUENCE</scope>
    <source>
        <strain evidence="1">NM01_1-7b</strain>
    </source>
</reference>
<name>A0AC61S1H2_9FIRM</name>
<comment type="caution">
    <text evidence="1">The sequence shown here is derived from an EMBL/GenBank/DDBJ whole genome shotgun (WGS) entry which is preliminary data.</text>
</comment>
<dbReference type="Proteomes" id="UP000304953">
    <property type="component" value="Unassembled WGS sequence"/>
</dbReference>
<sequence>MQEMREEKLVERAGNSTNKKICPNCGTANFEDARFCENCGTDMGNYGVVSSPPQPMVKTPIPKWLLILIAETVLLAVSIYGSTMAIQSNRSPERVAESFFVHIANGDWEQGYSELDAEGSEFINAKMFAGAIARNNTLGIVTNYQIESPYDKQGADVLKSLYELADNLGLEEYLGQGSSGSSFEKTFEINYRLKGDTEKYSYLIMMNQTPEGWKVEASDFICRDFCIYVPKGLHVSLDGIELGEKYLLQEGEEGYEGDVYKSMDSYSVPKIFYGDHEIKVTMEDMEDVSESFQIGYGDYQYRLENVRLKEEVRDMLIQKAGENMQQIYSAALAGKNFSAIENLFFSNEEMRKQAKEDYEYLLADLNEGEYLPTRIIFQNIEGKSDPSNSIVYISLDYIVEYKYESWSGDWKNSQSDGSEEWMFGFRKETGNWVQTNLGCQTLYY</sequence>
<protein>
    <submittedName>
        <fullName evidence="1">Zinc ribbon domain-containing protein</fullName>
    </submittedName>
</protein>
<gene>
    <name evidence="1" type="ORF">E5329_02655</name>
</gene>
<dbReference type="EMBL" id="SRYA01000004">
    <property type="protein sequence ID" value="TGY97773.1"/>
    <property type="molecule type" value="Genomic_DNA"/>
</dbReference>
<evidence type="ECO:0000313" key="1">
    <source>
        <dbReference type="EMBL" id="TGY97773.1"/>
    </source>
</evidence>
<evidence type="ECO:0000313" key="2">
    <source>
        <dbReference type="Proteomes" id="UP000304953"/>
    </source>
</evidence>
<organism evidence="1 2">
    <name type="scientific">Petralouisia muris</name>
    <dbReference type="NCBI Taxonomy" id="3032872"/>
    <lineage>
        <taxon>Bacteria</taxon>
        <taxon>Bacillati</taxon>
        <taxon>Bacillota</taxon>
        <taxon>Clostridia</taxon>
        <taxon>Lachnospirales</taxon>
        <taxon>Lachnospiraceae</taxon>
        <taxon>Petralouisia</taxon>
    </lineage>
</organism>